<organism evidence="1 2">
    <name type="scientific">Microscilla marina ATCC 23134</name>
    <dbReference type="NCBI Taxonomy" id="313606"/>
    <lineage>
        <taxon>Bacteria</taxon>
        <taxon>Pseudomonadati</taxon>
        <taxon>Bacteroidota</taxon>
        <taxon>Cytophagia</taxon>
        <taxon>Cytophagales</taxon>
        <taxon>Microscillaceae</taxon>
        <taxon>Microscilla</taxon>
    </lineage>
</organism>
<protein>
    <submittedName>
        <fullName evidence="1">Uncharacterized protein</fullName>
    </submittedName>
</protein>
<evidence type="ECO:0000313" key="1">
    <source>
        <dbReference type="EMBL" id="EAY24214.1"/>
    </source>
</evidence>
<proteinExistence type="predicted"/>
<name>A1ZZG8_MICM2</name>
<sequence length="229" mass="25613">MHYLYSDGATSCIIAIVTGKNQQGVPIALLSHLSKPVGVEAFFAIVARHFKGEMQLFAQGANAQHQEAPDTNTQTNIDLFKAWIAQQSLASADGYISKANLWFNTGNPLEQNRDCLGIDLTTRQVSNQRFDLTEDQRDVTGGLQTLVSLFGAELSPPIVLRVANAPFTHAQVKQLLFLALHYQWLDILTMKDEEILHYFSSTPHCEVPWFCDALRYSAQYVQAHLHLVL</sequence>
<dbReference type="AlphaFoldDB" id="A1ZZG8"/>
<evidence type="ECO:0000313" key="2">
    <source>
        <dbReference type="Proteomes" id="UP000004095"/>
    </source>
</evidence>
<reference evidence="1 2" key="1">
    <citation type="submission" date="2007-01" db="EMBL/GenBank/DDBJ databases">
        <authorList>
            <person name="Haygood M."/>
            <person name="Podell S."/>
            <person name="Anderson C."/>
            <person name="Hopkinson B."/>
            <person name="Roe K."/>
            <person name="Barbeau K."/>
            <person name="Gaasterland T."/>
            <person name="Ferriera S."/>
            <person name="Johnson J."/>
            <person name="Kravitz S."/>
            <person name="Beeson K."/>
            <person name="Sutton G."/>
            <person name="Rogers Y.-H."/>
            <person name="Friedman R."/>
            <person name="Frazier M."/>
            <person name="Venter J.C."/>
        </authorList>
    </citation>
    <scope>NUCLEOTIDE SEQUENCE [LARGE SCALE GENOMIC DNA]</scope>
    <source>
        <strain evidence="1 2">ATCC 23134</strain>
    </source>
</reference>
<comment type="caution">
    <text evidence="1">The sequence shown here is derived from an EMBL/GenBank/DDBJ whole genome shotgun (WGS) entry which is preliminary data.</text>
</comment>
<keyword evidence="2" id="KW-1185">Reference proteome</keyword>
<dbReference type="eggNOG" id="ENOG503307Q">
    <property type="taxonomic scope" value="Bacteria"/>
</dbReference>
<accession>A1ZZG8</accession>
<dbReference type="Proteomes" id="UP000004095">
    <property type="component" value="Unassembled WGS sequence"/>
</dbReference>
<dbReference type="EMBL" id="AAWS01000077">
    <property type="protein sequence ID" value="EAY24214.1"/>
    <property type="molecule type" value="Genomic_DNA"/>
</dbReference>
<gene>
    <name evidence="1" type="ORF">M23134_00988</name>
</gene>